<evidence type="ECO:0000256" key="3">
    <source>
        <dbReference type="ARBA" id="ARBA00022692"/>
    </source>
</evidence>
<feature type="transmembrane region" description="Helical" evidence="6">
    <location>
        <begin position="136"/>
        <end position="158"/>
    </location>
</feature>
<evidence type="ECO:0000256" key="4">
    <source>
        <dbReference type="ARBA" id="ARBA00022989"/>
    </source>
</evidence>
<accession>A0A6G9XS90</accession>
<keyword evidence="5 6" id="KW-0472">Membrane</keyword>
<gene>
    <name evidence="7" type="ORF">F5X71_16905</name>
</gene>
<feature type="transmembrane region" description="Helical" evidence="6">
    <location>
        <begin position="178"/>
        <end position="199"/>
    </location>
</feature>
<feature type="transmembrane region" description="Helical" evidence="6">
    <location>
        <begin position="55"/>
        <end position="76"/>
    </location>
</feature>
<comment type="subcellular location">
    <subcellularLocation>
        <location evidence="1">Cell membrane</location>
        <topology evidence="1">Multi-pass membrane protein</topology>
    </subcellularLocation>
</comment>
<evidence type="ECO:0000313" key="8">
    <source>
        <dbReference type="Proteomes" id="UP000501705"/>
    </source>
</evidence>
<feature type="transmembrane region" description="Helical" evidence="6">
    <location>
        <begin position="211"/>
        <end position="232"/>
    </location>
</feature>
<dbReference type="RefSeq" id="WP_167462843.1">
    <property type="nucleotide sequence ID" value="NZ_CP046171.1"/>
</dbReference>
<dbReference type="AlphaFoldDB" id="A0A6G9XS90"/>
<evidence type="ECO:0000256" key="5">
    <source>
        <dbReference type="ARBA" id="ARBA00023136"/>
    </source>
</evidence>
<dbReference type="InterPro" id="IPR019108">
    <property type="entry name" value="Caa3_assmbl_CtaG-rel"/>
</dbReference>
<keyword evidence="2" id="KW-1003">Cell membrane</keyword>
<evidence type="ECO:0000313" key="7">
    <source>
        <dbReference type="EMBL" id="QIS03779.1"/>
    </source>
</evidence>
<proteinExistence type="predicted"/>
<feature type="transmembrane region" description="Helical" evidence="6">
    <location>
        <begin position="25"/>
        <end position="43"/>
    </location>
</feature>
<evidence type="ECO:0000256" key="2">
    <source>
        <dbReference type="ARBA" id="ARBA00022475"/>
    </source>
</evidence>
<dbReference type="Pfam" id="PF09678">
    <property type="entry name" value="Caa3_CtaG"/>
    <property type="match status" value="1"/>
</dbReference>
<dbReference type="EMBL" id="CP046171">
    <property type="protein sequence ID" value="QIS03779.1"/>
    <property type="molecule type" value="Genomic_DNA"/>
</dbReference>
<organism evidence="7 8">
    <name type="scientific">Nocardia brasiliensis</name>
    <dbReference type="NCBI Taxonomy" id="37326"/>
    <lineage>
        <taxon>Bacteria</taxon>
        <taxon>Bacillati</taxon>
        <taxon>Actinomycetota</taxon>
        <taxon>Actinomycetes</taxon>
        <taxon>Mycobacteriales</taxon>
        <taxon>Nocardiaceae</taxon>
        <taxon>Nocardia</taxon>
    </lineage>
</organism>
<evidence type="ECO:0000256" key="1">
    <source>
        <dbReference type="ARBA" id="ARBA00004651"/>
    </source>
</evidence>
<reference evidence="7 8" key="1">
    <citation type="journal article" date="2019" name="ACS Chem. Biol.">
        <title>Identification and Mobilization of a Cryptic Antibiotic Biosynthesis Gene Locus from a Human-Pathogenic Nocardia Isolate.</title>
        <authorList>
            <person name="Herisse M."/>
            <person name="Ishida K."/>
            <person name="Porter J.L."/>
            <person name="Howden B."/>
            <person name="Hertweck C."/>
            <person name="Stinear T.P."/>
            <person name="Pidot S.J."/>
        </authorList>
    </citation>
    <scope>NUCLEOTIDE SEQUENCE [LARGE SCALE GENOMIC DNA]</scope>
    <source>
        <strain evidence="7 8">AUSMDU00024985</strain>
    </source>
</reference>
<dbReference type="GO" id="GO:0005886">
    <property type="term" value="C:plasma membrane"/>
    <property type="evidence" value="ECO:0007669"/>
    <property type="project" value="UniProtKB-SubCell"/>
</dbReference>
<feature type="transmembrane region" description="Helical" evidence="6">
    <location>
        <begin position="252"/>
        <end position="274"/>
    </location>
</feature>
<name>A0A6G9XS90_NOCBR</name>
<feature type="transmembrane region" description="Helical" evidence="6">
    <location>
        <begin position="96"/>
        <end position="115"/>
    </location>
</feature>
<evidence type="ECO:0000256" key="6">
    <source>
        <dbReference type="SAM" id="Phobius"/>
    </source>
</evidence>
<dbReference type="Proteomes" id="UP000501705">
    <property type="component" value="Chromosome"/>
</dbReference>
<keyword evidence="3 6" id="KW-0812">Transmembrane</keyword>
<protein>
    <submittedName>
        <fullName evidence="7">Cytochrome c oxidase assembly protein</fullName>
    </submittedName>
</protein>
<sequence length="310" mass="34044">MSFAANLPEAPPSIGAMFAWAPQPVPLLPAVAVLAALGYLLGVRRLRQLGRAWPWWRTACFLSGCVLLLGVTGLAVEGYGYRLFSAWMFQHLTLSIAIPPLLVLGSPGVLLLRAAPHHGIGRIVLRLALGGLRSRFVRILLSHACTIALFLFSYYGVYLTSLVDTVGATTAGHLTLEVFFLASGILFIVPVLSEGPLPVRQTNIGRFFDLFLEMPLHAFFGVIIMMATTPMIDRFAHPPAGWAVDPMADQQLAGALAWSYGEPVAFVIVVVFAIRWRRDEERSAASRERANRSGDTELRAYNEYLAQLRK</sequence>
<keyword evidence="4 6" id="KW-1133">Transmembrane helix</keyword>